<sequence length="476" mass="54199">MTRSYTPIAIHPPDSLRTLLSLPNELLHSIIEYTAYTYEPVTTLHSPLKHASPAKLFALSAVNWQFRRLCMPFLFAKLVIWLEKDIQKLKDGRAHLTKFTKTLVIADISESGDQALSQIIPEFQQLSNVELRLAVRGWDGIHSLKVILAHPTVASILVYKLPDESMCNHDLSKVVLDHTDLSRALSPTFGKYLNRGMRIRTLDLSKDESLDSQFGSKILSRLETLCISDHTKPDSLSWLSLLSSTHPTLNELWLLVSPPSYAERYTVVRVALPPFPFITKSQRQDLDKCLAIQKIGFRRAVGPFPLEWDVTALSFTAWNFTDTIAARTSLIKILELVAISFPKLEMLILDLDRHVGMYDIGDLVSAFARFSSLRVVEFHNVFRRLKFGPELNVTLMLPVQRDDFRNEDASRACAERVLLTFAARLAKQVRTLDSIYINDCNFKCLTFENIGYTPPWHFSGWFHVLNVNRDIGGIFN</sequence>
<gene>
    <name evidence="1" type="ORF">F5878DRAFT_605686</name>
</gene>
<dbReference type="AlphaFoldDB" id="A0AA38UJ28"/>
<reference evidence="1" key="1">
    <citation type="submission" date="2022-08" db="EMBL/GenBank/DDBJ databases">
        <authorList>
            <consortium name="DOE Joint Genome Institute"/>
            <person name="Min B."/>
            <person name="Riley R."/>
            <person name="Sierra-Patev S."/>
            <person name="Naranjo-Ortiz M."/>
            <person name="Looney B."/>
            <person name="Konkel Z."/>
            <person name="Slot J.C."/>
            <person name="Sakamoto Y."/>
            <person name="Steenwyk J.L."/>
            <person name="Rokas A."/>
            <person name="Carro J."/>
            <person name="Camarero S."/>
            <person name="Ferreira P."/>
            <person name="Molpeceres G."/>
            <person name="Ruiz-Duenas F.J."/>
            <person name="Serrano A."/>
            <person name="Henrissat B."/>
            <person name="Drula E."/>
            <person name="Hughes K.W."/>
            <person name="Mata J.L."/>
            <person name="Ishikawa N.K."/>
            <person name="Vargas-Isla R."/>
            <person name="Ushijima S."/>
            <person name="Smith C.A."/>
            <person name="Ahrendt S."/>
            <person name="Andreopoulos W."/>
            <person name="He G."/>
            <person name="Labutti K."/>
            <person name="Lipzen A."/>
            <person name="Ng V."/>
            <person name="Sandor L."/>
            <person name="Barry K."/>
            <person name="Martinez A.T."/>
            <person name="Xiao Y."/>
            <person name="Gibbons J.G."/>
            <person name="Terashima K."/>
            <person name="Hibbett D.S."/>
            <person name="Grigoriev I.V."/>
        </authorList>
    </citation>
    <scope>NUCLEOTIDE SEQUENCE</scope>
    <source>
        <strain evidence="1">TFB9207</strain>
    </source>
</reference>
<evidence type="ECO:0000313" key="1">
    <source>
        <dbReference type="EMBL" id="KAJ3843135.1"/>
    </source>
</evidence>
<dbReference type="SUPFAM" id="SSF52047">
    <property type="entry name" value="RNI-like"/>
    <property type="match status" value="1"/>
</dbReference>
<organism evidence="1 2">
    <name type="scientific">Lentinula raphanica</name>
    <dbReference type="NCBI Taxonomy" id="153919"/>
    <lineage>
        <taxon>Eukaryota</taxon>
        <taxon>Fungi</taxon>
        <taxon>Dikarya</taxon>
        <taxon>Basidiomycota</taxon>
        <taxon>Agaricomycotina</taxon>
        <taxon>Agaricomycetes</taxon>
        <taxon>Agaricomycetidae</taxon>
        <taxon>Agaricales</taxon>
        <taxon>Marasmiineae</taxon>
        <taxon>Omphalotaceae</taxon>
        <taxon>Lentinula</taxon>
    </lineage>
</organism>
<keyword evidence="2" id="KW-1185">Reference proteome</keyword>
<evidence type="ECO:0000313" key="2">
    <source>
        <dbReference type="Proteomes" id="UP001163846"/>
    </source>
</evidence>
<protein>
    <submittedName>
        <fullName evidence="1">Uncharacterized protein</fullName>
    </submittedName>
</protein>
<comment type="caution">
    <text evidence="1">The sequence shown here is derived from an EMBL/GenBank/DDBJ whole genome shotgun (WGS) entry which is preliminary data.</text>
</comment>
<proteinExistence type="predicted"/>
<dbReference type="Proteomes" id="UP001163846">
    <property type="component" value="Unassembled WGS sequence"/>
</dbReference>
<accession>A0AA38UJ28</accession>
<name>A0AA38UJ28_9AGAR</name>
<dbReference type="EMBL" id="MU805984">
    <property type="protein sequence ID" value="KAJ3843135.1"/>
    <property type="molecule type" value="Genomic_DNA"/>
</dbReference>